<dbReference type="InterPro" id="IPR002931">
    <property type="entry name" value="Transglutaminase-like"/>
</dbReference>
<comment type="caution">
    <text evidence="3">The sequence shown here is derived from an EMBL/GenBank/DDBJ whole genome shotgun (WGS) entry which is preliminary data.</text>
</comment>
<keyword evidence="1" id="KW-0472">Membrane</keyword>
<sequence length="387" mass="45507">MSKTVTVDFLYRNELCENLELWMIMPPAIQFNENNVKPDQVTKVPTGEKLGYYILNKDQSLHLNYKIELYSAKNEKKTLTDAERNFYLRNTVLSPINTDTIRLAKEITSKQGNNYEKARAIFYYIVDNYRYIYPPSSRGVNSFLEVKEGDCGEFSFLFTALCRVLEIPARTVVGSWAYGEMNAHVWNEFFIEDEGWISVDTSMAYIQKKRPFRFFDGSLKSLHWKKYFGKTEGQRVVFSKDTEIELLPEYKNDEEALTLNPILINGEPFCWGQQSLNGSAPYLQPVYVKYEQNDDLFPLIDTSHLFGTWKIREHGIKRFLERPKEFFLIIALLTMALNFIFPNFYLEGTYKSMFIMYTLCFILRKERIIIFSIFLYFMTLSLLSTLN</sequence>
<dbReference type="SUPFAM" id="SSF54001">
    <property type="entry name" value="Cysteine proteinases"/>
    <property type="match status" value="1"/>
</dbReference>
<keyword evidence="1" id="KW-0812">Transmembrane</keyword>
<evidence type="ECO:0000313" key="3">
    <source>
        <dbReference type="EMBL" id="MEQ6357132.1"/>
    </source>
</evidence>
<dbReference type="RefSeq" id="WP_349661508.1">
    <property type="nucleotide sequence ID" value="NZ_JBEGDG010000021.1"/>
</dbReference>
<dbReference type="Gene3D" id="3.10.620.30">
    <property type="match status" value="1"/>
</dbReference>
<dbReference type="PANTHER" id="PTHR38339">
    <property type="entry name" value="TRANSGLUTAMINASE DOMAIN PROTEIN"/>
    <property type="match status" value="1"/>
</dbReference>
<evidence type="ECO:0000313" key="4">
    <source>
        <dbReference type="Proteomes" id="UP001478862"/>
    </source>
</evidence>
<dbReference type="PANTHER" id="PTHR38339:SF1">
    <property type="entry name" value="TRANSGLUTAMINASE-LIKE DOMAIN-CONTAINING PROTEIN"/>
    <property type="match status" value="1"/>
</dbReference>
<reference evidence="3 4" key="1">
    <citation type="submission" date="2024-06" db="EMBL/GenBank/DDBJ databases">
        <title>Lysinibacillus zambalefons sp. nov., a Novel Firmicute Isolated from the Poon Bato Zambales Hyperalkaline Spring.</title>
        <authorList>
            <person name="Aja J.A."/>
            <person name="Lazaro J.E.H."/>
            <person name="Llorin L.D."/>
            <person name="Lim K.R."/>
            <person name="Teodosio J."/>
            <person name="Dalisay D.S."/>
        </authorList>
    </citation>
    <scope>NUCLEOTIDE SEQUENCE [LARGE SCALE GENOMIC DNA]</scope>
    <source>
        <strain evidence="3 4">M3</strain>
    </source>
</reference>
<protein>
    <submittedName>
        <fullName evidence="3">Transglutaminase-like domain-containing protein</fullName>
    </submittedName>
</protein>
<keyword evidence="4" id="KW-1185">Reference proteome</keyword>
<accession>A0ABV1MXA5</accession>
<dbReference type="InterPro" id="IPR038765">
    <property type="entry name" value="Papain-like_cys_pep_sf"/>
</dbReference>
<feature type="domain" description="Transglutaminase-like" evidence="2">
    <location>
        <begin position="143"/>
        <end position="203"/>
    </location>
</feature>
<evidence type="ECO:0000259" key="2">
    <source>
        <dbReference type="SMART" id="SM00460"/>
    </source>
</evidence>
<dbReference type="Pfam" id="PF01841">
    <property type="entry name" value="Transglut_core"/>
    <property type="match status" value="1"/>
</dbReference>
<evidence type="ECO:0000256" key="1">
    <source>
        <dbReference type="SAM" id="Phobius"/>
    </source>
</evidence>
<organism evidence="3 4">
    <name type="scientific">Lysinibacillus zambalensis</name>
    <dbReference type="NCBI Taxonomy" id="3160866"/>
    <lineage>
        <taxon>Bacteria</taxon>
        <taxon>Bacillati</taxon>
        <taxon>Bacillota</taxon>
        <taxon>Bacilli</taxon>
        <taxon>Bacillales</taxon>
        <taxon>Bacillaceae</taxon>
        <taxon>Lysinibacillus</taxon>
    </lineage>
</organism>
<name>A0ABV1MXA5_9BACI</name>
<feature type="transmembrane region" description="Helical" evidence="1">
    <location>
        <begin position="326"/>
        <end position="346"/>
    </location>
</feature>
<proteinExistence type="predicted"/>
<feature type="transmembrane region" description="Helical" evidence="1">
    <location>
        <begin position="367"/>
        <end position="386"/>
    </location>
</feature>
<dbReference type="EMBL" id="JBEGDG010000021">
    <property type="protein sequence ID" value="MEQ6357132.1"/>
    <property type="molecule type" value="Genomic_DNA"/>
</dbReference>
<dbReference type="SMART" id="SM00460">
    <property type="entry name" value="TGc"/>
    <property type="match status" value="1"/>
</dbReference>
<gene>
    <name evidence="3" type="ORF">ABNX05_21100</name>
</gene>
<keyword evidence="1" id="KW-1133">Transmembrane helix</keyword>
<dbReference type="Proteomes" id="UP001478862">
    <property type="component" value="Unassembled WGS sequence"/>
</dbReference>